<accession>A0A160DD58</accession>
<protein>
    <submittedName>
        <fullName evidence="1">Uncharacterized protein</fullName>
    </submittedName>
</protein>
<gene>
    <name evidence="1" type="primary">55</name>
    <name evidence="1" type="ORF">PBI_VENDETTA_55</name>
</gene>
<dbReference type="EMBL" id="KU998237">
    <property type="protein sequence ID" value="ANA85602.1"/>
    <property type="molecule type" value="Genomic_DNA"/>
</dbReference>
<keyword evidence="2" id="KW-1185">Reference proteome</keyword>
<name>A0A160DD58_9CAUD</name>
<dbReference type="KEGG" id="vg:28800229"/>
<dbReference type="Proteomes" id="UP000202306">
    <property type="component" value="Segment"/>
</dbReference>
<reference evidence="1 2" key="1">
    <citation type="submission" date="2016-03" db="EMBL/GenBank/DDBJ databases">
        <authorList>
            <person name="Stanton A.J."/>
            <person name="Montgomery M.T."/>
            <person name="Guerrero C.A."/>
            <person name="Mavrich T.N."/>
            <person name="Pope W.H."/>
            <person name="Garlena R.A."/>
            <person name="Russell D.A."/>
            <person name="Jacobs-Sera D."/>
            <person name="Hendrix R.W."/>
            <person name="Hatfull G.F."/>
        </authorList>
    </citation>
    <scope>NUCLEOTIDE SEQUENCE [LARGE SCALE GENOMIC DNA]</scope>
</reference>
<sequence length="340" mass="37577">MANATLTMNVDELADVIAAKVSKVDPAEHEAVTAERDKLRGELDKIGYQAMPARFYDEHGATFEAARAFFEHYIEESSSAGVKLEAVTGERDEARETLRRIVHGAVPSQWANYDDPFGSARKVFDGWLARGNALKAASRELRDAVDAKVLADRDVATLRQSVSTLSDQAIELRGDLKTACDERDEFRRQLDEAQAKLSGSDVLAKDAVMVHEGTDPYGVLSAGEVVTVVHGKVDPDGDVKVRREGSPMFDYEFARVSNLKPRKRTYKAGDPEPADKSVTLTGEDDRGRKVTLRYGRYSKFSDDGGALTWWDVTDEKWPVHALSGGGFAYWAERFGPLTEV</sequence>
<evidence type="ECO:0000313" key="2">
    <source>
        <dbReference type="Proteomes" id="UP000202306"/>
    </source>
</evidence>
<evidence type="ECO:0000313" key="1">
    <source>
        <dbReference type="EMBL" id="ANA85602.1"/>
    </source>
</evidence>
<dbReference type="RefSeq" id="YP_009273987.1">
    <property type="nucleotide sequence ID" value="NC_030911.1"/>
</dbReference>
<dbReference type="GeneID" id="28800229"/>
<proteinExistence type="predicted"/>
<organism evidence="1 2">
    <name type="scientific">Gordonia phage Vendetta</name>
    <dbReference type="NCBI Taxonomy" id="1838082"/>
    <lineage>
        <taxon>Viruses</taxon>
        <taxon>Duplodnaviria</taxon>
        <taxon>Heunggongvirae</taxon>
        <taxon>Uroviricota</taxon>
        <taxon>Caudoviricetes</taxon>
        <taxon>Ruthgordonvirinae</taxon>
        <taxon>Vendettavirus</taxon>
        <taxon>Vendettavirus vendetta</taxon>
    </lineage>
</organism>